<feature type="transmembrane region" description="Helical" evidence="8">
    <location>
        <begin position="291"/>
        <end position="312"/>
    </location>
</feature>
<dbReference type="Gene3D" id="1.10.3470.10">
    <property type="entry name" value="ABC transporter involved in vitamin B12 uptake, BtuC"/>
    <property type="match status" value="1"/>
</dbReference>
<keyword evidence="10" id="KW-1185">Reference proteome</keyword>
<evidence type="ECO:0000256" key="6">
    <source>
        <dbReference type="ARBA" id="ARBA00022989"/>
    </source>
</evidence>
<name>A0A448NZP7_9ACTN</name>
<accession>A0A448NZP7</accession>
<feature type="transmembrane region" description="Helical" evidence="8">
    <location>
        <begin position="209"/>
        <end position="226"/>
    </location>
</feature>
<organism evidence="9 10">
    <name type="scientific">Acidipropionibacterium jensenii</name>
    <dbReference type="NCBI Taxonomy" id="1749"/>
    <lineage>
        <taxon>Bacteria</taxon>
        <taxon>Bacillati</taxon>
        <taxon>Actinomycetota</taxon>
        <taxon>Actinomycetes</taxon>
        <taxon>Propionibacteriales</taxon>
        <taxon>Propionibacteriaceae</taxon>
        <taxon>Acidipropionibacterium</taxon>
    </lineage>
</organism>
<dbReference type="Pfam" id="PF01032">
    <property type="entry name" value="FecCD"/>
    <property type="match status" value="1"/>
</dbReference>
<proteinExistence type="inferred from homology"/>
<dbReference type="GO" id="GO:0022857">
    <property type="term" value="F:transmembrane transporter activity"/>
    <property type="evidence" value="ECO:0007669"/>
    <property type="project" value="InterPro"/>
</dbReference>
<dbReference type="GO" id="GO:0033214">
    <property type="term" value="P:siderophore-iron import into cell"/>
    <property type="evidence" value="ECO:0007669"/>
    <property type="project" value="TreeGrafter"/>
</dbReference>
<dbReference type="SUPFAM" id="SSF81345">
    <property type="entry name" value="ABC transporter involved in vitamin B12 uptake, BtuC"/>
    <property type="match status" value="1"/>
</dbReference>
<evidence type="ECO:0000256" key="5">
    <source>
        <dbReference type="ARBA" id="ARBA00022692"/>
    </source>
</evidence>
<evidence type="ECO:0000256" key="2">
    <source>
        <dbReference type="ARBA" id="ARBA00007935"/>
    </source>
</evidence>
<sequence length="348" mass="35628">MTTTGRRLPVLPIVILLVVLALASTVVSLAFGSEHIPLGEVIHVVEDRLAGHPISSPFDTIVWDLRLPRALLALIVGAGLSIGGAGMQTLVRNPLADPYLLGISSGASVGATAVITMGLLGRMGSWALSGGALIGAMGSAAAVYLISKAQGGLTPLRMVLSGVVLSSAFSSIASFMVFLSDDDRAANSVMFWMLGSVAGATWQRLILPAGALIVVGLGMMAIHNWLDALAAGPETAAALGVRTGALRTGLFVALGILIGALVAVSGGIGFVGLILPHAARILVGATHRRMLPVAAAAGSLFMVWVDVISRVVARPQEIPRGVVTGVIGAPVFLILMGRRKYAFGGRDA</sequence>
<gene>
    <name evidence="9" type="ORF">NCTC13652_01602</name>
</gene>
<keyword evidence="5 8" id="KW-0812">Transmembrane</keyword>
<dbReference type="STRING" id="1122997.GCA_000425285_02611"/>
<evidence type="ECO:0000313" key="10">
    <source>
        <dbReference type="Proteomes" id="UP000277858"/>
    </source>
</evidence>
<evidence type="ECO:0000256" key="4">
    <source>
        <dbReference type="ARBA" id="ARBA00022475"/>
    </source>
</evidence>
<evidence type="ECO:0000256" key="7">
    <source>
        <dbReference type="ARBA" id="ARBA00023136"/>
    </source>
</evidence>
<dbReference type="InterPro" id="IPR000522">
    <property type="entry name" value="ABC_transptr_permease_BtuC"/>
</dbReference>
<feature type="transmembrane region" description="Helical" evidence="8">
    <location>
        <begin position="67"/>
        <end position="87"/>
    </location>
</feature>
<feature type="transmembrane region" description="Helical" evidence="8">
    <location>
        <begin position="99"/>
        <end position="120"/>
    </location>
</feature>
<evidence type="ECO:0000256" key="3">
    <source>
        <dbReference type="ARBA" id="ARBA00022448"/>
    </source>
</evidence>
<evidence type="ECO:0000313" key="9">
    <source>
        <dbReference type="EMBL" id="VEI03400.1"/>
    </source>
</evidence>
<evidence type="ECO:0000256" key="8">
    <source>
        <dbReference type="SAM" id="Phobius"/>
    </source>
</evidence>
<dbReference type="RefSeq" id="WP_028703854.1">
    <property type="nucleotide sequence ID" value="NZ_LR134473.1"/>
</dbReference>
<dbReference type="GO" id="GO:0005886">
    <property type="term" value="C:plasma membrane"/>
    <property type="evidence" value="ECO:0007669"/>
    <property type="project" value="UniProtKB-SubCell"/>
</dbReference>
<dbReference type="EMBL" id="LR134473">
    <property type="protein sequence ID" value="VEI03400.1"/>
    <property type="molecule type" value="Genomic_DNA"/>
</dbReference>
<reference evidence="9 10" key="1">
    <citation type="submission" date="2018-12" db="EMBL/GenBank/DDBJ databases">
        <authorList>
            <consortium name="Pathogen Informatics"/>
        </authorList>
    </citation>
    <scope>NUCLEOTIDE SEQUENCE [LARGE SCALE GENOMIC DNA]</scope>
    <source>
        <strain evidence="9 10">NCTC13652</strain>
    </source>
</reference>
<dbReference type="CDD" id="cd06550">
    <property type="entry name" value="TM_ABC_iron-siderophores_like"/>
    <property type="match status" value="1"/>
</dbReference>
<dbReference type="Proteomes" id="UP000277858">
    <property type="component" value="Chromosome"/>
</dbReference>
<protein>
    <submittedName>
        <fullName evidence="9">Probable ABC transporter permease protein HI_1471</fullName>
    </submittedName>
</protein>
<comment type="similarity">
    <text evidence="2">Belongs to the binding-protein-dependent transport system permease family. FecCD subfamily.</text>
</comment>
<dbReference type="PANTHER" id="PTHR30472:SF67">
    <property type="entry name" value="PERMEASE OF ABC TRANSPORTER-RELATED"/>
    <property type="match status" value="1"/>
</dbReference>
<dbReference type="FunFam" id="1.10.3470.10:FF:000001">
    <property type="entry name" value="Vitamin B12 ABC transporter permease BtuC"/>
    <property type="match status" value="1"/>
</dbReference>
<dbReference type="PANTHER" id="PTHR30472">
    <property type="entry name" value="FERRIC ENTEROBACTIN TRANSPORT SYSTEM PERMEASE PROTEIN"/>
    <property type="match status" value="1"/>
</dbReference>
<feature type="transmembrane region" description="Helical" evidence="8">
    <location>
        <begin position="246"/>
        <end position="279"/>
    </location>
</feature>
<keyword evidence="7 8" id="KW-0472">Membrane</keyword>
<keyword evidence="6 8" id="KW-1133">Transmembrane helix</keyword>
<dbReference type="InterPro" id="IPR037294">
    <property type="entry name" value="ABC_BtuC-like"/>
</dbReference>
<feature type="transmembrane region" description="Helical" evidence="8">
    <location>
        <begin position="126"/>
        <end position="146"/>
    </location>
</feature>
<dbReference type="AlphaFoldDB" id="A0A448NZP7"/>
<keyword evidence="4" id="KW-1003">Cell membrane</keyword>
<dbReference type="OrthoDB" id="9782305at2"/>
<comment type="subcellular location">
    <subcellularLocation>
        <location evidence="1">Cell membrane</location>
        <topology evidence="1">Multi-pass membrane protein</topology>
    </subcellularLocation>
</comment>
<keyword evidence="3" id="KW-0813">Transport</keyword>
<feature type="transmembrane region" description="Helical" evidence="8">
    <location>
        <begin position="158"/>
        <end position="179"/>
    </location>
</feature>
<feature type="transmembrane region" description="Helical" evidence="8">
    <location>
        <begin position="318"/>
        <end position="336"/>
    </location>
</feature>
<evidence type="ECO:0000256" key="1">
    <source>
        <dbReference type="ARBA" id="ARBA00004651"/>
    </source>
</evidence>